<evidence type="ECO:0000313" key="2">
    <source>
        <dbReference type="Proteomes" id="UP000629365"/>
    </source>
</evidence>
<sequence>MESADPADHAPGMLLKACVNGARDVSEHPRLSADARAVAADAAAAVAEGAGAIHVHPKGGAGRDSLAAGDVARWLSAMRDACPGVPIGATTGAWAAPEVRSRLAAIAEWTHLPDFASVNWHEDGADEVAALLLSRGVEVEAGVWNAEGAELWARSPHRTECLRVLIELPDIPSDDVRDVADDLIGRVTTAERTVPVLLHGEQRSTWAAFDLAAERRLDTRIGLEDCLSLPDGRIAPDNAALVRAAIERIAAR</sequence>
<organism evidence="1 2">
    <name type="scientific">Microbacterium murale</name>
    <dbReference type="NCBI Taxonomy" id="1081040"/>
    <lineage>
        <taxon>Bacteria</taxon>
        <taxon>Bacillati</taxon>
        <taxon>Actinomycetota</taxon>
        <taxon>Actinomycetes</taxon>
        <taxon>Micrococcales</taxon>
        <taxon>Microbacteriaceae</taxon>
        <taxon>Microbacterium</taxon>
    </lineage>
</organism>
<comment type="caution">
    <text evidence="1">The sequence shown here is derived from an EMBL/GenBank/DDBJ whole genome shotgun (WGS) entry which is preliminary data.</text>
</comment>
<gene>
    <name evidence="1" type="ORF">GCM10007269_10260</name>
</gene>
<dbReference type="InterPro" id="IPR008567">
    <property type="entry name" value="BKACE"/>
</dbReference>
<dbReference type="EMBL" id="BMCM01000001">
    <property type="protein sequence ID" value="GGD69082.1"/>
    <property type="molecule type" value="Genomic_DNA"/>
</dbReference>
<accession>A0ABQ1RFX1</accession>
<keyword evidence="2" id="KW-1185">Reference proteome</keyword>
<evidence type="ECO:0008006" key="3">
    <source>
        <dbReference type="Google" id="ProtNLM"/>
    </source>
</evidence>
<proteinExistence type="predicted"/>
<evidence type="ECO:0000313" key="1">
    <source>
        <dbReference type="EMBL" id="GGD69082.1"/>
    </source>
</evidence>
<protein>
    <recommendedName>
        <fullName evidence="3">3-keto-5-aminohexanoate cleavage enzyme</fullName>
    </recommendedName>
</protein>
<dbReference type="PANTHER" id="PTHR37418">
    <property type="entry name" value="3-KETO-5-AMINOHEXANOATE CLEAVAGE ENZYME-RELATED"/>
    <property type="match status" value="1"/>
</dbReference>
<dbReference type="PANTHER" id="PTHR37418:SF1">
    <property type="entry name" value="3-KETO-5-AMINOHEXANOATE CLEAVAGE PROTEIN"/>
    <property type="match status" value="1"/>
</dbReference>
<name>A0ABQ1RFX1_9MICO</name>
<dbReference type="Gene3D" id="3.20.20.70">
    <property type="entry name" value="Aldolase class I"/>
    <property type="match status" value="1"/>
</dbReference>
<dbReference type="Proteomes" id="UP000629365">
    <property type="component" value="Unassembled WGS sequence"/>
</dbReference>
<reference evidence="2" key="1">
    <citation type="journal article" date="2019" name="Int. J. Syst. Evol. Microbiol.">
        <title>The Global Catalogue of Microorganisms (GCM) 10K type strain sequencing project: providing services to taxonomists for standard genome sequencing and annotation.</title>
        <authorList>
            <consortium name="The Broad Institute Genomics Platform"/>
            <consortium name="The Broad Institute Genome Sequencing Center for Infectious Disease"/>
            <person name="Wu L."/>
            <person name="Ma J."/>
        </authorList>
    </citation>
    <scope>NUCLEOTIDE SEQUENCE [LARGE SCALE GENOMIC DNA]</scope>
    <source>
        <strain evidence="2">CCM 7640</strain>
    </source>
</reference>
<dbReference type="Pfam" id="PF05853">
    <property type="entry name" value="BKACE"/>
    <property type="match status" value="2"/>
</dbReference>
<dbReference type="InterPro" id="IPR013785">
    <property type="entry name" value="Aldolase_TIM"/>
</dbReference>